<dbReference type="Proteomes" id="UP000014254">
    <property type="component" value="Unassembled WGS sequence"/>
</dbReference>
<dbReference type="OrthoDB" id="2224708at2759"/>
<feature type="compositionally biased region" description="Polar residues" evidence="1">
    <location>
        <begin position="61"/>
        <end position="70"/>
    </location>
</feature>
<evidence type="ECO:0000313" key="3">
    <source>
        <dbReference type="EMBL" id="EPB89579.1"/>
    </source>
</evidence>
<sequence>MYNPYLNASDANDSAIANDQQVPQSSNPDQPLSLPSPSTARRNEKHVLYMDDYTTEEDNPPSYSIAQSSDVDMRAPVRRFSESAPEVIPLDPYHAHSSSEPETAPLMEPDFDEHTPPTAPSIDQIEISLYNPFDRSKRVRQCSVTRGILGFAIFVVGVILMATALATIKCYSDGCDNDANCDRCQNKTHKGFMAAGFSFFILTSLCIIWKFIKYALL</sequence>
<keyword evidence="2" id="KW-1133">Transmembrane helix</keyword>
<dbReference type="OMA" id="LDPYHAH"/>
<keyword evidence="4" id="KW-1185">Reference proteome</keyword>
<dbReference type="VEuPathDB" id="FungiDB:HMPREF1544_03663"/>
<proteinExistence type="predicted"/>
<organism evidence="3 4">
    <name type="scientific">Mucor circinelloides f. circinelloides (strain 1006PhL)</name>
    <name type="common">Mucormycosis agent</name>
    <name type="synonym">Calyptromyces circinelloides</name>
    <dbReference type="NCBI Taxonomy" id="1220926"/>
    <lineage>
        <taxon>Eukaryota</taxon>
        <taxon>Fungi</taxon>
        <taxon>Fungi incertae sedis</taxon>
        <taxon>Mucoromycota</taxon>
        <taxon>Mucoromycotina</taxon>
        <taxon>Mucoromycetes</taxon>
        <taxon>Mucorales</taxon>
        <taxon>Mucorineae</taxon>
        <taxon>Mucoraceae</taxon>
        <taxon>Mucor</taxon>
    </lineage>
</organism>
<dbReference type="InParanoid" id="S2JI56"/>
<feature type="transmembrane region" description="Helical" evidence="2">
    <location>
        <begin position="192"/>
        <end position="212"/>
    </location>
</feature>
<dbReference type="EMBL" id="KE123933">
    <property type="protein sequence ID" value="EPB89579.1"/>
    <property type="molecule type" value="Genomic_DNA"/>
</dbReference>
<gene>
    <name evidence="3" type="ORF">HMPREF1544_03663</name>
</gene>
<accession>S2JI56</accession>
<protein>
    <submittedName>
        <fullName evidence="3">Uncharacterized protein</fullName>
    </submittedName>
</protein>
<feature type="transmembrane region" description="Helical" evidence="2">
    <location>
        <begin position="148"/>
        <end position="171"/>
    </location>
</feature>
<keyword evidence="2" id="KW-0812">Transmembrane</keyword>
<feature type="compositionally biased region" description="Polar residues" evidence="1">
    <location>
        <begin position="20"/>
        <end position="40"/>
    </location>
</feature>
<reference evidence="4" key="1">
    <citation type="submission" date="2013-05" db="EMBL/GenBank/DDBJ databases">
        <title>The Genome sequence of Mucor circinelloides f. circinelloides 1006PhL.</title>
        <authorList>
            <consortium name="The Broad Institute Genomics Platform"/>
            <person name="Cuomo C."/>
            <person name="Earl A."/>
            <person name="Findley K."/>
            <person name="Lee S.C."/>
            <person name="Walker B."/>
            <person name="Young S."/>
            <person name="Zeng Q."/>
            <person name="Gargeya S."/>
            <person name="Fitzgerald M."/>
            <person name="Haas B."/>
            <person name="Abouelleil A."/>
            <person name="Allen A.W."/>
            <person name="Alvarado L."/>
            <person name="Arachchi H.M."/>
            <person name="Berlin A.M."/>
            <person name="Chapman S.B."/>
            <person name="Gainer-Dewar J."/>
            <person name="Goldberg J."/>
            <person name="Griggs A."/>
            <person name="Gujja S."/>
            <person name="Hansen M."/>
            <person name="Howarth C."/>
            <person name="Imamovic A."/>
            <person name="Ireland A."/>
            <person name="Larimer J."/>
            <person name="McCowan C."/>
            <person name="Murphy C."/>
            <person name="Pearson M."/>
            <person name="Poon T.W."/>
            <person name="Priest M."/>
            <person name="Roberts A."/>
            <person name="Saif S."/>
            <person name="Shea T."/>
            <person name="Sisk P."/>
            <person name="Sykes S."/>
            <person name="Wortman J."/>
            <person name="Nusbaum C."/>
            <person name="Birren B."/>
        </authorList>
    </citation>
    <scope>NUCLEOTIDE SEQUENCE [LARGE SCALE GENOMIC DNA]</scope>
    <source>
        <strain evidence="4">1006PhL</strain>
    </source>
</reference>
<feature type="compositionally biased region" description="Low complexity" evidence="1">
    <location>
        <begin position="7"/>
        <end position="19"/>
    </location>
</feature>
<evidence type="ECO:0000313" key="4">
    <source>
        <dbReference type="Proteomes" id="UP000014254"/>
    </source>
</evidence>
<evidence type="ECO:0000256" key="1">
    <source>
        <dbReference type="SAM" id="MobiDB-lite"/>
    </source>
</evidence>
<keyword evidence="2" id="KW-0472">Membrane</keyword>
<evidence type="ECO:0000256" key="2">
    <source>
        <dbReference type="SAM" id="Phobius"/>
    </source>
</evidence>
<name>S2JI56_MUCC1</name>
<feature type="region of interest" description="Disordered" evidence="1">
    <location>
        <begin position="1"/>
        <end position="71"/>
    </location>
</feature>
<dbReference type="AlphaFoldDB" id="S2JI56"/>